<dbReference type="SUPFAM" id="SSF53448">
    <property type="entry name" value="Nucleotide-diphospho-sugar transferases"/>
    <property type="match status" value="1"/>
</dbReference>
<dbReference type="PANTHER" id="PTHR36529">
    <property type="entry name" value="SLL1095 PROTEIN"/>
    <property type="match status" value="1"/>
</dbReference>
<organism evidence="1 2">
    <name type="scientific">Nocardioides luti</name>
    <dbReference type="NCBI Taxonomy" id="2761101"/>
    <lineage>
        <taxon>Bacteria</taxon>
        <taxon>Bacillati</taxon>
        <taxon>Actinomycetota</taxon>
        <taxon>Actinomycetes</taxon>
        <taxon>Propionibacteriales</taxon>
        <taxon>Nocardioidaceae</taxon>
        <taxon>Nocardioides</taxon>
    </lineage>
</organism>
<dbReference type="PANTHER" id="PTHR36529:SF1">
    <property type="entry name" value="GLYCOSYLTRANSFERASE"/>
    <property type="match status" value="1"/>
</dbReference>
<dbReference type="InterPro" id="IPR018641">
    <property type="entry name" value="Trfase_1_rSAM/seldom-assoc"/>
</dbReference>
<accession>A0A7X0RJR0</accession>
<dbReference type="Pfam" id="PF09837">
    <property type="entry name" value="DUF2064"/>
    <property type="match status" value="1"/>
</dbReference>
<dbReference type="AlphaFoldDB" id="A0A7X0RJR0"/>
<protein>
    <submittedName>
        <fullName evidence="1">DUF2064 domain-containing protein</fullName>
    </submittedName>
</protein>
<dbReference type="EMBL" id="JACKXE010000002">
    <property type="protein sequence ID" value="MBB6629574.1"/>
    <property type="molecule type" value="Genomic_DNA"/>
</dbReference>
<keyword evidence="2" id="KW-1185">Reference proteome</keyword>
<comment type="caution">
    <text evidence="1">The sequence shown here is derived from an EMBL/GenBank/DDBJ whole genome shotgun (WGS) entry which is preliminary data.</text>
</comment>
<gene>
    <name evidence="1" type="ORF">H5V45_19795</name>
</gene>
<dbReference type="Gene3D" id="3.90.550.10">
    <property type="entry name" value="Spore Coat Polysaccharide Biosynthesis Protein SpsA, Chain A"/>
    <property type="match status" value="1"/>
</dbReference>
<evidence type="ECO:0000313" key="2">
    <source>
        <dbReference type="Proteomes" id="UP000523955"/>
    </source>
</evidence>
<name>A0A7X0RJR0_9ACTN</name>
<reference evidence="1 2" key="1">
    <citation type="submission" date="2020-08" db="EMBL/GenBank/DDBJ databases">
        <authorList>
            <person name="Seo M.-J."/>
        </authorList>
    </citation>
    <scope>NUCLEOTIDE SEQUENCE [LARGE SCALE GENOMIC DNA]</scope>
    <source>
        <strain evidence="1 2">KIGAM211</strain>
    </source>
</reference>
<sequence>MLVVAKAPVPGRVKTRLGADIGMDEAAGIAAAALVDTLAACRDAVGAEQCTLSLDGDLADAVRGDELLDLVEGWAVHPQVGDDFAARLVHAHAGVADGPGPVVQVGMDTPQVTPGLLLDAAGALGDGDAVLGPADDGGWWVLVLRDPAAAAALADVPMSTPTTYDDTRRALEDRGLTVSTTATLRDVDTVPDADLVAEVAPGSHFARAWSACRSTPGARR</sequence>
<dbReference type="Proteomes" id="UP000523955">
    <property type="component" value="Unassembled WGS sequence"/>
</dbReference>
<dbReference type="InterPro" id="IPR029044">
    <property type="entry name" value="Nucleotide-diphossugar_trans"/>
</dbReference>
<proteinExistence type="predicted"/>
<evidence type="ECO:0000313" key="1">
    <source>
        <dbReference type="EMBL" id="MBB6629574.1"/>
    </source>
</evidence>